<gene>
    <name evidence="1" type="ORF">Wenmar_01853</name>
</gene>
<dbReference type="STRING" id="1123501.Wenmar_01853"/>
<evidence type="ECO:0000313" key="1">
    <source>
        <dbReference type="EMBL" id="KIQ69491.1"/>
    </source>
</evidence>
<dbReference type="eggNOG" id="ENOG50318MY">
    <property type="taxonomic scope" value="Bacteria"/>
</dbReference>
<reference evidence="1 2" key="1">
    <citation type="submission" date="2013-01" db="EMBL/GenBank/DDBJ databases">
        <authorList>
            <person name="Fiebig A."/>
            <person name="Goeker M."/>
            <person name="Klenk H.-P.P."/>
        </authorList>
    </citation>
    <scope>NUCLEOTIDE SEQUENCE [LARGE SCALE GENOMIC DNA]</scope>
    <source>
        <strain evidence="1 2">DSM 24838</strain>
    </source>
</reference>
<protein>
    <submittedName>
        <fullName evidence="1">Uncharacterized protein</fullName>
    </submittedName>
</protein>
<proteinExistence type="predicted"/>
<sequence length="72" mass="7835">MSETLIVRAEDIRAARLCFQGARPWFRRHGLDWQAFLAEGLPAEVLAATGDALALRVIAEADKRAARTGGEA</sequence>
<keyword evidence="2" id="KW-1185">Reference proteome</keyword>
<accession>A0A0D0PDE7</accession>
<dbReference type="OrthoDB" id="6936674at2"/>
<dbReference type="AlphaFoldDB" id="A0A0D0PDE7"/>
<dbReference type="Proteomes" id="UP000035100">
    <property type="component" value="Unassembled WGS sequence"/>
</dbReference>
<dbReference type="EMBL" id="AONG01000009">
    <property type="protein sequence ID" value="KIQ69491.1"/>
    <property type="molecule type" value="Genomic_DNA"/>
</dbReference>
<comment type="caution">
    <text evidence="1">The sequence shown here is derived from an EMBL/GenBank/DDBJ whole genome shotgun (WGS) entry which is preliminary data.</text>
</comment>
<evidence type="ECO:0000313" key="2">
    <source>
        <dbReference type="Proteomes" id="UP000035100"/>
    </source>
</evidence>
<dbReference type="RefSeq" id="WP_018303622.1">
    <property type="nucleotide sequence ID" value="NZ_KB902299.1"/>
</dbReference>
<name>A0A0D0PDE7_9RHOB</name>
<organism evidence="1 2">
    <name type="scientific">Wenxinia marina DSM 24838</name>
    <dbReference type="NCBI Taxonomy" id="1123501"/>
    <lineage>
        <taxon>Bacteria</taxon>
        <taxon>Pseudomonadati</taxon>
        <taxon>Pseudomonadota</taxon>
        <taxon>Alphaproteobacteria</taxon>
        <taxon>Rhodobacterales</taxon>
        <taxon>Roseobacteraceae</taxon>
        <taxon>Wenxinia</taxon>
    </lineage>
</organism>